<dbReference type="Pfam" id="PF01717">
    <property type="entry name" value="Meth_synt_2"/>
    <property type="match status" value="1"/>
</dbReference>
<protein>
    <submittedName>
        <fullName evidence="2">Unannotated protein</fullName>
    </submittedName>
</protein>
<organism evidence="2">
    <name type="scientific">freshwater metagenome</name>
    <dbReference type="NCBI Taxonomy" id="449393"/>
    <lineage>
        <taxon>unclassified sequences</taxon>
        <taxon>metagenomes</taxon>
        <taxon>ecological metagenomes</taxon>
    </lineage>
</organism>
<dbReference type="SUPFAM" id="SSF51726">
    <property type="entry name" value="UROD/MetE-like"/>
    <property type="match status" value="1"/>
</dbReference>
<evidence type="ECO:0000313" key="2">
    <source>
        <dbReference type="EMBL" id="CAB4792042.1"/>
    </source>
</evidence>
<name>A0A6J6X5K3_9ZZZZ</name>
<dbReference type="PANTHER" id="PTHR43844:SF2">
    <property type="entry name" value="SYNTHASE, VITAMIN-B12 INDEPENDENT, PUTATIVE (AFU_ORTHOLOGUE AFUA_3G12060)-RELATED"/>
    <property type="match status" value="1"/>
</dbReference>
<reference evidence="2" key="1">
    <citation type="submission" date="2020-05" db="EMBL/GenBank/DDBJ databases">
        <authorList>
            <person name="Chiriac C."/>
            <person name="Salcher M."/>
            <person name="Ghai R."/>
            <person name="Kavagutti S V."/>
        </authorList>
    </citation>
    <scope>NUCLEOTIDE SEQUENCE</scope>
</reference>
<dbReference type="PANTHER" id="PTHR43844">
    <property type="entry name" value="METHIONINE SYNTHASE"/>
    <property type="match status" value="1"/>
</dbReference>
<dbReference type="GO" id="GO:0009086">
    <property type="term" value="P:methionine biosynthetic process"/>
    <property type="evidence" value="ECO:0007669"/>
    <property type="project" value="InterPro"/>
</dbReference>
<dbReference type="CDD" id="cd03311">
    <property type="entry name" value="CIMS_C_terminal_like"/>
    <property type="match status" value="1"/>
</dbReference>
<evidence type="ECO:0000259" key="1">
    <source>
        <dbReference type="Pfam" id="PF01717"/>
    </source>
</evidence>
<accession>A0A6J6X5K3</accession>
<dbReference type="InterPro" id="IPR002629">
    <property type="entry name" value="Met_Synth_C/arc"/>
</dbReference>
<proteinExistence type="predicted"/>
<sequence>MNRQPHTIPSTHTGSLPRPDDLIKLMFAINDGIPVDHTALDTSINHAIDEVVRKQVEAGVTIINDGEMSKPSYATYVKDRLSGFTGESVQSYFFEDLVDFPRSAEAVAGNPGRRKRSAPACVSPIEVIDRNAAVKDMTELTRAAKANNHKDIFTSAASPGVVSLFFGNNFYKTREEYVFAIAEAMRFEYEAIAAAGATVQVDCPDLAMGRHSAYAKLDREEFRATIRTNIEALNHAVRNIPAEQLRMHLCWGNYPGPHHHDISIADIIDIVWTAKPQTVLFEGANPRHSHEWRVLKELGVPKDKFICPGVIEPQSNYIEHPEVVADRLEHWGQVVEPDHLLAGVDCGFSVHVGTTTIDPDVVFAKLKSLSDGSALAAKRLFK</sequence>
<feature type="domain" description="Cobalamin-independent methionine synthase MetE C-terminal/archaeal" evidence="1">
    <location>
        <begin position="173"/>
        <end position="354"/>
    </location>
</feature>
<dbReference type="Gene3D" id="3.20.20.210">
    <property type="match status" value="1"/>
</dbReference>
<dbReference type="GO" id="GO:0008270">
    <property type="term" value="F:zinc ion binding"/>
    <property type="evidence" value="ECO:0007669"/>
    <property type="project" value="InterPro"/>
</dbReference>
<dbReference type="EMBL" id="CAFAAG010000045">
    <property type="protein sequence ID" value="CAB4792042.1"/>
    <property type="molecule type" value="Genomic_DNA"/>
</dbReference>
<gene>
    <name evidence="2" type="ORF">UFOPK2975_00720</name>
</gene>
<dbReference type="InterPro" id="IPR038071">
    <property type="entry name" value="UROD/MetE-like_sf"/>
</dbReference>
<dbReference type="AlphaFoldDB" id="A0A6J6X5K3"/>
<dbReference type="GO" id="GO:0003871">
    <property type="term" value="F:5-methyltetrahydropteroyltriglutamate-homocysteine S-methyltransferase activity"/>
    <property type="evidence" value="ECO:0007669"/>
    <property type="project" value="InterPro"/>
</dbReference>